<keyword evidence="4 6" id="KW-1133">Transmembrane helix</keyword>
<feature type="transmembrane region" description="Helical" evidence="6">
    <location>
        <begin position="90"/>
        <end position="118"/>
    </location>
</feature>
<protein>
    <recommendedName>
        <fullName evidence="9">Branched-chain amino acid ABC transporter permease</fullName>
    </recommendedName>
</protein>
<reference evidence="7" key="1">
    <citation type="submission" date="2023-03" db="EMBL/GenBank/DDBJ databases">
        <authorList>
            <person name="Steffen K."/>
            <person name="Cardenas P."/>
        </authorList>
    </citation>
    <scope>NUCLEOTIDE SEQUENCE</scope>
</reference>
<evidence type="ECO:0000256" key="4">
    <source>
        <dbReference type="ARBA" id="ARBA00022989"/>
    </source>
</evidence>
<feature type="transmembrane region" description="Helical" evidence="6">
    <location>
        <begin position="130"/>
        <end position="148"/>
    </location>
</feature>
<dbReference type="Pfam" id="PF02653">
    <property type="entry name" value="BPD_transp_2"/>
    <property type="match status" value="1"/>
</dbReference>
<proteinExistence type="predicted"/>
<evidence type="ECO:0000256" key="3">
    <source>
        <dbReference type="ARBA" id="ARBA00022692"/>
    </source>
</evidence>
<dbReference type="GO" id="GO:0005886">
    <property type="term" value="C:plasma membrane"/>
    <property type="evidence" value="ECO:0007669"/>
    <property type="project" value="UniProtKB-SubCell"/>
</dbReference>
<comment type="caution">
    <text evidence="7">The sequence shown here is derived from an EMBL/GenBank/DDBJ whole genome shotgun (WGS) entry which is preliminary data.</text>
</comment>
<dbReference type="PANTHER" id="PTHR30482:SF4">
    <property type="entry name" value="SLR1201 PROTEIN"/>
    <property type="match status" value="1"/>
</dbReference>
<dbReference type="GO" id="GO:0015658">
    <property type="term" value="F:branched-chain amino acid transmembrane transporter activity"/>
    <property type="evidence" value="ECO:0007669"/>
    <property type="project" value="InterPro"/>
</dbReference>
<evidence type="ECO:0000313" key="8">
    <source>
        <dbReference type="Proteomes" id="UP001174909"/>
    </source>
</evidence>
<feature type="transmembrane region" description="Helical" evidence="6">
    <location>
        <begin position="50"/>
        <end position="78"/>
    </location>
</feature>
<dbReference type="AlphaFoldDB" id="A0AA35W734"/>
<comment type="subcellular location">
    <subcellularLocation>
        <location evidence="1">Cell membrane</location>
        <topology evidence="1">Multi-pass membrane protein</topology>
    </subcellularLocation>
</comment>
<dbReference type="InterPro" id="IPR001851">
    <property type="entry name" value="ABC_transp_permease"/>
</dbReference>
<keyword evidence="3 6" id="KW-0812">Transmembrane</keyword>
<gene>
    <name evidence="7" type="ORF">GBAR_LOCUS6512</name>
</gene>
<dbReference type="PANTHER" id="PTHR30482">
    <property type="entry name" value="HIGH-AFFINITY BRANCHED-CHAIN AMINO ACID TRANSPORT SYSTEM PERMEASE"/>
    <property type="match status" value="1"/>
</dbReference>
<keyword evidence="2" id="KW-1003">Cell membrane</keyword>
<keyword evidence="8" id="KW-1185">Reference proteome</keyword>
<evidence type="ECO:0008006" key="9">
    <source>
        <dbReference type="Google" id="ProtNLM"/>
    </source>
</evidence>
<dbReference type="InterPro" id="IPR043428">
    <property type="entry name" value="LivM-like"/>
</dbReference>
<keyword evidence="5 6" id="KW-0472">Membrane</keyword>
<dbReference type="Proteomes" id="UP001174909">
    <property type="component" value="Unassembled WGS sequence"/>
</dbReference>
<dbReference type="CDD" id="cd06581">
    <property type="entry name" value="TM_PBP1_LivM_like"/>
    <property type="match status" value="1"/>
</dbReference>
<evidence type="ECO:0000256" key="5">
    <source>
        <dbReference type="ARBA" id="ARBA00023136"/>
    </source>
</evidence>
<feature type="transmembrane region" description="Helical" evidence="6">
    <location>
        <begin position="12"/>
        <end position="29"/>
    </location>
</feature>
<organism evidence="7 8">
    <name type="scientific">Geodia barretti</name>
    <name type="common">Barrett's horny sponge</name>
    <dbReference type="NCBI Taxonomy" id="519541"/>
    <lineage>
        <taxon>Eukaryota</taxon>
        <taxon>Metazoa</taxon>
        <taxon>Porifera</taxon>
        <taxon>Demospongiae</taxon>
        <taxon>Heteroscleromorpha</taxon>
        <taxon>Tetractinellida</taxon>
        <taxon>Astrophorina</taxon>
        <taxon>Geodiidae</taxon>
        <taxon>Geodia</taxon>
    </lineage>
</organism>
<evidence type="ECO:0000256" key="1">
    <source>
        <dbReference type="ARBA" id="ARBA00004651"/>
    </source>
</evidence>
<dbReference type="EMBL" id="CASHTH010000988">
    <property type="protein sequence ID" value="CAI8009744.1"/>
    <property type="molecule type" value="Genomic_DNA"/>
</dbReference>
<evidence type="ECO:0000313" key="7">
    <source>
        <dbReference type="EMBL" id="CAI8009744.1"/>
    </source>
</evidence>
<sequence>MEFDPYLVETYYLIAVITCLVLIGARWLVNTKVGVVLQAIRDNEERVRYLGYDVAIYKVFFFCISAAIAGLAGMLYVIAAEFASPTYMNIGFSISMVVWAAVGGRWSLLGACIGAILLNVVEATVSETEMLVEAWQLIIGAIFLFVVLVMPRGLAGFIQAVADLALARLHKAVRERRVR</sequence>
<name>A0AA35W734_GEOBA</name>
<accession>A0AA35W734</accession>
<evidence type="ECO:0000256" key="6">
    <source>
        <dbReference type="SAM" id="Phobius"/>
    </source>
</evidence>
<evidence type="ECO:0000256" key="2">
    <source>
        <dbReference type="ARBA" id="ARBA00022475"/>
    </source>
</evidence>